<name>A0A382J3T1_9ZZZZ</name>
<dbReference type="Pfam" id="PF04350">
    <property type="entry name" value="PilO"/>
    <property type="match status" value="1"/>
</dbReference>
<gene>
    <name evidence="1" type="ORF">METZ01_LOCUS259658</name>
</gene>
<accession>A0A382J3T1</accession>
<dbReference type="InterPro" id="IPR007445">
    <property type="entry name" value="PilO"/>
</dbReference>
<evidence type="ECO:0000313" key="1">
    <source>
        <dbReference type="EMBL" id="SVC06804.1"/>
    </source>
</evidence>
<dbReference type="GO" id="GO:0043107">
    <property type="term" value="P:type IV pilus-dependent motility"/>
    <property type="evidence" value="ECO:0007669"/>
    <property type="project" value="InterPro"/>
</dbReference>
<sequence length="171" mass="20064">MSGFGWYNYGIFSDISKTKETIKDLDVELKTQDQIRNSIIESQKQRVNSVSDLKQNVFFTMREYELAAVKMKDLARKYDIDVLSLNLRSNDTFPDLNNFIKVKKVPIERLHIDLRLSGKFLDIGPFFDDVEKEIKLVNLHSYKFSLDQNAAKQVIADIVYYTYQMEEEKSE</sequence>
<reference evidence="1" key="1">
    <citation type="submission" date="2018-05" db="EMBL/GenBank/DDBJ databases">
        <authorList>
            <person name="Lanie J.A."/>
            <person name="Ng W.-L."/>
            <person name="Kazmierczak K.M."/>
            <person name="Andrzejewski T.M."/>
            <person name="Davidsen T.M."/>
            <person name="Wayne K.J."/>
            <person name="Tettelin H."/>
            <person name="Glass J.I."/>
            <person name="Rusch D."/>
            <person name="Podicherti R."/>
            <person name="Tsui H.-C.T."/>
            <person name="Winkler M.E."/>
        </authorList>
    </citation>
    <scope>NUCLEOTIDE SEQUENCE</scope>
</reference>
<dbReference type="EMBL" id="UINC01071696">
    <property type="protein sequence ID" value="SVC06804.1"/>
    <property type="molecule type" value="Genomic_DNA"/>
</dbReference>
<proteinExistence type="predicted"/>
<dbReference type="AlphaFoldDB" id="A0A382J3T1"/>
<protein>
    <submittedName>
        <fullName evidence="1">Uncharacterized protein</fullName>
    </submittedName>
</protein>
<organism evidence="1">
    <name type="scientific">marine metagenome</name>
    <dbReference type="NCBI Taxonomy" id="408172"/>
    <lineage>
        <taxon>unclassified sequences</taxon>
        <taxon>metagenomes</taxon>
        <taxon>ecological metagenomes</taxon>
    </lineage>
</organism>
<dbReference type="GO" id="GO:0043683">
    <property type="term" value="P:type IV pilus assembly"/>
    <property type="evidence" value="ECO:0007669"/>
    <property type="project" value="InterPro"/>
</dbReference>
<dbReference type="InterPro" id="IPR014717">
    <property type="entry name" value="Transl_elong_EF1B/ribsomal_bS6"/>
</dbReference>
<dbReference type="Gene3D" id="3.30.70.60">
    <property type="match status" value="1"/>
</dbReference>